<name>X1CQ41_9ZZZZ</name>
<sequence>MRKFIPDSPDPPEGMDLLDWAQQCVADGTVVIPGAKEKAERQAKQKEQREAEQAKLLEAATDAGLPDAKTQIKMLGKHAKQVVWHYLKTRRLYVTDDVLQKRLAICRECPSNKMVMKDGIMRCKLCGCGLDKSPLSILESGKAPYEALDCGHKHWQ</sequence>
<dbReference type="AlphaFoldDB" id="X1CQ41"/>
<protein>
    <submittedName>
        <fullName evidence="1">Uncharacterized protein</fullName>
    </submittedName>
</protein>
<comment type="caution">
    <text evidence="1">The sequence shown here is derived from an EMBL/GenBank/DDBJ whole genome shotgun (WGS) entry which is preliminary data.</text>
</comment>
<reference evidence="1" key="1">
    <citation type="journal article" date="2014" name="Front. Microbiol.">
        <title>High frequency of phylogenetically diverse reductive dehalogenase-homologous genes in deep subseafloor sedimentary metagenomes.</title>
        <authorList>
            <person name="Kawai M."/>
            <person name="Futagami T."/>
            <person name="Toyoda A."/>
            <person name="Takaki Y."/>
            <person name="Nishi S."/>
            <person name="Hori S."/>
            <person name="Arai W."/>
            <person name="Tsubouchi T."/>
            <person name="Morono Y."/>
            <person name="Uchiyama I."/>
            <person name="Ito T."/>
            <person name="Fujiyama A."/>
            <person name="Inagaki F."/>
            <person name="Takami H."/>
        </authorList>
    </citation>
    <scope>NUCLEOTIDE SEQUENCE</scope>
    <source>
        <strain evidence="1">Expedition CK06-06</strain>
    </source>
</reference>
<evidence type="ECO:0000313" key="1">
    <source>
        <dbReference type="EMBL" id="GAH10481.1"/>
    </source>
</evidence>
<dbReference type="EMBL" id="BART01033730">
    <property type="protein sequence ID" value="GAH10481.1"/>
    <property type="molecule type" value="Genomic_DNA"/>
</dbReference>
<proteinExistence type="predicted"/>
<accession>X1CQ41</accession>
<gene>
    <name evidence="1" type="ORF">S01H4_57858</name>
</gene>
<organism evidence="1">
    <name type="scientific">marine sediment metagenome</name>
    <dbReference type="NCBI Taxonomy" id="412755"/>
    <lineage>
        <taxon>unclassified sequences</taxon>
        <taxon>metagenomes</taxon>
        <taxon>ecological metagenomes</taxon>
    </lineage>
</organism>